<accession>A0AAV8X9W0</accession>
<evidence type="ECO:0000256" key="2">
    <source>
        <dbReference type="ARBA" id="ARBA00022630"/>
    </source>
</evidence>
<name>A0AAV8X9W0_9CUCU</name>
<dbReference type="GO" id="GO:0050660">
    <property type="term" value="F:flavin adenine dinucleotide binding"/>
    <property type="evidence" value="ECO:0007669"/>
    <property type="project" value="InterPro"/>
</dbReference>
<evidence type="ECO:0000259" key="6">
    <source>
        <dbReference type="Pfam" id="PF01207"/>
    </source>
</evidence>
<dbReference type="InterPro" id="IPR035587">
    <property type="entry name" value="DUS-like_FMN-bd"/>
</dbReference>
<protein>
    <recommendedName>
        <fullName evidence="6">DUS-like FMN-binding domain-containing protein</fullName>
    </recommendedName>
</protein>
<dbReference type="GO" id="GO:0017150">
    <property type="term" value="F:tRNA dihydrouridine synthase activity"/>
    <property type="evidence" value="ECO:0007669"/>
    <property type="project" value="InterPro"/>
</dbReference>
<dbReference type="InterPro" id="IPR013785">
    <property type="entry name" value="Aldolase_TIM"/>
</dbReference>
<reference evidence="7" key="1">
    <citation type="journal article" date="2023" name="Insect Mol. Biol.">
        <title>Genome sequencing provides insights into the evolution of gene families encoding plant cell wall-degrading enzymes in longhorned beetles.</title>
        <authorList>
            <person name="Shin N.R."/>
            <person name="Okamura Y."/>
            <person name="Kirsch R."/>
            <person name="Pauchet Y."/>
        </authorList>
    </citation>
    <scope>NUCLEOTIDE SEQUENCE</scope>
    <source>
        <strain evidence="7">AMC_N1</strain>
    </source>
</reference>
<proteinExistence type="predicted"/>
<evidence type="ECO:0000313" key="8">
    <source>
        <dbReference type="Proteomes" id="UP001162162"/>
    </source>
</evidence>
<evidence type="ECO:0000256" key="4">
    <source>
        <dbReference type="ARBA" id="ARBA00022694"/>
    </source>
</evidence>
<dbReference type="Proteomes" id="UP001162162">
    <property type="component" value="Unassembled WGS sequence"/>
</dbReference>
<gene>
    <name evidence="7" type="ORF">NQ318_007070</name>
</gene>
<dbReference type="PANTHER" id="PTHR11082:SF31">
    <property type="entry name" value="TRNA-DIHYDROURIDINE(20A_20B) SYNTHASE [NAD(P)+]-LIKE"/>
    <property type="match status" value="1"/>
</dbReference>
<dbReference type="Pfam" id="PF01207">
    <property type="entry name" value="Dus"/>
    <property type="match status" value="1"/>
</dbReference>
<dbReference type="PROSITE" id="PS01136">
    <property type="entry name" value="UPF0034"/>
    <property type="match status" value="1"/>
</dbReference>
<evidence type="ECO:0000256" key="3">
    <source>
        <dbReference type="ARBA" id="ARBA00022643"/>
    </source>
</evidence>
<evidence type="ECO:0000256" key="5">
    <source>
        <dbReference type="ARBA" id="ARBA00023002"/>
    </source>
</evidence>
<feature type="domain" description="DUS-like FMN-binding" evidence="6">
    <location>
        <begin position="23"/>
        <end position="269"/>
    </location>
</feature>
<comment type="cofactor">
    <cofactor evidence="1">
        <name>FMN</name>
        <dbReference type="ChEBI" id="CHEBI:58210"/>
    </cofactor>
</comment>
<comment type="caution">
    <text evidence="7">The sequence shown here is derived from an EMBL/GenBank/DDBJ whole genome shotgun (WGS) entry which is preliminary data.</text>
</comment>
<keyword evidence="8" id="KW-1185">Reference proteome</keyword>
<dbReference type="InterPro" id="IPR018517">
    <property type="entry name" value="tRNA_hU_synthase_CS"/>
</dbReference>
<dbReference type="CDD" id="cd02801">
    <property type="entry name" value="DUS_like_FMN"/>
    <property type="match status" value="1"/>
</dbReference>
<dbReference type="Gene3D" id="3.20.20.70">
    <property type="entry name" value="Aldolase class I"/>
    <property type="match status" value="1"/>
</dbReference>
<dbReference type="AlphaFoldDB" id="A0AAV8X9W0"/>
<keyword evidence="3" id="KW-0288">FMN</keyword>
<keyword evidence="4" id="KW-0819">tRNA processing</keyword>
<dbReference type="EMBL" id="JAPWTK010000907">
    <property type="protein sequence ID" value="KAJ8935260.1"/>
    <property type="molecule type" value="Genomic_DNA"/>
</dbReference>
<sequence length="407" mass="46276">MSEKNPNFNVLDLFQDKKLVKICAPMVRYSKLQFRNLVKTYGTDLNFTPMILAESFCLSEKARRNEFTTNLLDTPLVTQFAANTIHEFVGAAHLVSPYCNGVDLNCGCPQRWAKEQGIGCVMLKRPELIYDIVRQCRNQISKPFSVSVKMRLLKDITETISICRELEMCGVSFITVHARTSSQLTGDINKDALKLIKENCSVPVVGNGGITSLEKCFELRDETGCDGVMLANGILTNPTVFSGSAVTTLDCIQNWLDICYNSTLTCTTYDKELKNPSLTIPEKPSNLTFQCFHHHLVFMLEKVLLRCEKRVFNNLKTFSGVLGFIKSRFDIEPRLYEPKRFSKAVTLYLDYSGRDDVYMDLKPADYYVDERLVYDTGDDNGKYFESKASLENDDDECDWSNMFLENG</sequence>
<dbReference type="SUPFAM" id="SSF51395">
    <property type="entry name" value="FMN-linked oxidoreductases"/>
    <property type="match status" value="1"/>
</dbReference>
<keyword evidence="5" id="KW-0560">Oxidoreductase</keyword>
<evidence type="ECO:0000313" key="7">
    <source>
        <dbReference type="EMBL" id="KAJ8935260.1"/>
    </source>
</evidence>
<evidence type="ECO:0000256" key="1">
    <source>
        <dbReference type="ARBA" id="ARBA00001917"/>
    </source>
</evidence>
<dbReference type="PANTHER" id="PTHR11082">
    <property type="entry name" value="TRNA-DIHYDROURIDINE SYNTHASE"/>
    <property type="match status" value="1"/>
</dbReference>
<organism evidence="7 8">
    <name type="scientific">Aromia moschata</name>
    <dbReference type="NCBI Taxonomy" id="1265417"/>
    <lineage>
        <taxon>Eukaryota</taxon>
        <taxon>Metazoa</taxon>
        <taxon>Ecdysozoa</taxon>
        <taxon>Arthropoda</taxon>
        <taxon>Hexapoda</taxon>
        <taxon>Insecta</taxon>
        <taxon>Pterygota</taxon>
        <taxon>Neoptera</taxon>
        <taxon>Endopterygota</taxon>
        <taxon>Coleoptera</taxon>
        <taxon>Polyphaga</taxon>
        <taxon>Cucujiformia</taxon>
        <taxon>Chrysomeloidea</taxon>
        <taxon>Cerambycidae</taxon>
        <taxon>Cerambycinae</taxon>
        <taxon>Callichromatini</taxon>
        <taxon>Aromia</taxon>
    </lineage>
</organism>
<keyword evidence="2" id="KW-0285">Flavoprotein</keyword>